<keyword evidence="2" id="KW-1185">Reference proteome</keyword>
<dbReference type="EMBL" id="BMAV01022630">
    <property type="protein sequence ID" value="GFY77744.1"/>
    <property type="molecule type" value="Genomic_DNA"/>
</dbReference>
<evidence type="ECO:0000313" key="1">
    <source>
        <dbReference type="EMBL" id="GFY77744.1"/>
    </source>
</evidence>
<sequence>MPRNLCPSGFVAEARQRFPSASFIPKIIGSETTIKNHWDHLDRPVRNMDTPLCILLLLSDKKLSVWLQIPKAMTLTHDIQLLSVLQIIVIADIIKQS</sequence>
<protein>
    <submittedName>
        <fullName evidence="1">Uncharacterized protein</fullName>
    </submittedName>
</protein>
<gene>
    <name evidence="1" type="ORF">TNIN_435491</name>
</gene>
<organism evidence="1 2">
    <name type="scientific">Trichonephila inaurata madagascariensis</name>
    <dbReference type="NCBI Taxonomy" id="2747483"/>
    <lineage>
        <taxon>Eukaryota</taxon>
        <taxon>Metazoa</taxon>
        <taxon>Ecdysozoa</taxon>
        <taxon>Arthropoda</taxon>
        <taxon>Chelicerata</taxon>
        <taxon>Arachnida</taxon>
        <taxon>Araneae</taxon>
        <taxon>Araneomorphae</taxon>
        <taxon>Entelegynae</taxon>
        <taxon>Araneoidea</taxon>
        <taxon>Nephilidae</taxon>
        <taxon>Trichonephila</taxon>
        <taxon>Trichonephila inaurata</taxon>
    </lineage>
</organism>
<comment type="caution">
    <text evidence="1">The sequence shown here is derived from an EMBL/GenBank/DDBJ whole genome shotgun (WGS) entry which is preliminary data.</text>
</comment>
<dbReference type="AlphaFoldDB" id="A0A8X6YXJ6"/>
<evidence type="ECO:0000313" key="2">
    <source>
        <dbReference type="Proteomes" id="UP000886998"/>
    </source>
</evidence>
<reference evidence="1" key="1">
    <citation type="submission" date="2020-08" db="EMBL/GenBank/DDBJ databases">
        <title>Multicomponent nature underlies the extraordinary mechanical properties of spider dragline silk.</title>
        <authorList>
            <person name="Kono N."/>
            <person name="Nakamura H."/>
            <person name="Mori M."/>
            <person name="Yoshida Y."/>
            <person name="Ohtoshi R."/>
            <person name="Malay A.D."/>
            <person name="Moran D.A.P."/>
            <person name="Tomita M."/>
            <person name="Numata K."/>
            <person name="Arakawa K."/>
        </authorList>
    </citation>
    <scope>NUCLEOTIDE SEQUENCE</scope>
</reference>
<accession>A0A8X6YXJ6</accession>
<name>A0A8X6YXJ6_9ARAC</name>
<dbReference type="Proteomes" id="UP000886998">
    <property type="component" value="Unassembled WGS sequence"/>
</dbReference>
<proteinExistence type="predicted"/>